<keyword evidence="4 8" id="KW-0028">Amino-acid biosynthesis</keyword>
<sequence>MYDYHVHSHFSADCNIPMQEMIQKGISLGLKEICFTDHIDYGYQDPSISFEFDPTLYTQEINQLTEKYKNQIKIRKGLEIGIQPHIIEECTTLVENGKFDFVISSIHTADKKDIHIGDFFLGKTPHEAYEKYFEELLICTQNFKNFNVLGHMNLLKRYQHHVQVQDIKNYFDIIKEIFSTLIYAGKGIEVNTSGFRYHLEEPIPDKELLSFYKSLGGEVVTIGSDSHQPDHLVYKFDYVYHLLKEIGFKYIAIFENMKPSFIKI</sequence>
<dbReference type="InterPro" id="IPR003141">
    <property type="entry name" value="Pol/His_phosphatase_N"/>
</dbReference>
<comment type="similarity">
    <text evidence="2 8">Belongs to the PHP hydrolase family. HisK subfamily.</text>
</comment>
<dbReference type="PANTHER" id="PTHR21039">
    <property type="entry name" value="HISTIDINOL PHOSPHATASE-RELATED"/>
    <property type="match status" value="1"/>
</dbReference>
<evidence type="ECO:0000256" key="5">
    <source>
        <dbReference type="ARBA" id="ARBA00022801"/>
    </source>
</evidence>
<comment type="pathway">
    <text evidence="1 8">Amino-acid biosynthesis; L-histidine biosynthesis; L-histidine from 5-phospho-alpha-D-ribose 1-diphosphate: step 8/9.</text>
</comment>
<gene>
    <name evidence="10" type="ORF">EV214_10296</name>
</gene>
<dbReference type="GO" id="GO:0000105">
    <property type="term" value="P:L-histidine biosynthetic process"/>
    <property type="evidence" value="ECO:0007669"/>
    <property type="project" value="UniProtKB-UniRule"/>
</dbReference>
<proteinExistence type="inferred from homology"/>
<keyword evidence="6 8" id="KW-0368">Histidine biosynthesis</keyword>
<accession>A0A4R2L9E3</accession>
<dbReference type="GO" id="GO:0004401">
    <property type="term" value="F:histidinol-phosphatase activity"/>
    <property type="evidence" value="ECO:0007669"/>
    <property type="project" value="UniProtKB-UniRule"/>
</dbReference>
<dbReference type="Gene3D" id="3.20.20.140">
    <property type="entry name" value="Metal-dependent hydrolases"/>
    <property type="match status" value="1"/>
</dbReference>
<evidence type="ECO:0000256" key="1">
    <source>
        <dbReference type="ARBA" id="ARBA00004970"/>
    </source>
</evidence>
<comment type="caution">
    <text evidence="10">The sequence shown here is derived from an EMBL/GenBank/DDBJ whole genome shotgun (WGS) entry which is preliminary data.</text>
</comment>
<dbReference type="GO" id="GO:0005737">
    <property type="term" value="C:cytoplasm"/>
    <property type="evidence" value="ECO:0007669"/>
    <property type="project" value="TreeGrafter"/>
</dbReference>
<dbReference type="OrthoDB" id="9775255at2"/>
<dbReference type="InterPro" id="IPR010140">
    <property type="entry name" value="Histidinol_P_phosphatase_HisJ"/>
</dbReference>
<dbReference type="Pfam" id="PF02811">
    <property type="entry name" value="PHP"/>
    <property type="match status" value="1"/>
</dbReference>
<dbReference type="AlphaFoldDB" id="A0A4R2L9E3"/>
<organism evidence="10 11">
    <name type="scientific">Marinisporobacter balticus</name>
    <dbReference type="NCBI Taxonomy" id="2018667"/>
    <lineage>
        <taxon>Bacteria</taxon>
        <taxon>Bacillati</taxon>
        <taxon>Bacillota</taxon>
        <taxon>Clostridia</taxon>
        <taxon>Peptostreptococcales</taxon>
        <taxon>Thermotaleaceae</taxon>
        <taxon>Marinisporobacter</taxon>
    </lineage>
</organism>
<evidence type="ECO:0000256" key="4">
    <source>
        <dbReference type="ARBA" id="ARBA00022605"/>
    </source>
</evidence>
<evidence type="ECO:0000313" key="10">
    <source>
        <dbReference type="EMBL" id="TCO79378.1"/>
    </source>
</evidence>
<dbReference type="Proteomes" id="UP000294919">
    <property type="component" value="Unassembled WGS sequence"/>
</dbReference>
<evidence type="ECO:0000256" key="7">
    <source>
        <dbReference type="ARBA" id="ARBA00049158"/>
    </source>
</evidence>
<evidence type="ECO:0000259" key="9">
    <source>
        <dbReference type="SMART" id="SM00481"/>
    </source>
</evidence>
<dbReference type="InterPro" id="IPR004013">
    <property type="entry name" value="PHP_dom"/>
</dbReference>
<evidence type="ECO:0000256" key="3">
    <source>
        <dbReference type="ARBA" id="ARBA00013085"/>
    </source>
</evidence>
<dbReference type="RefSeq" id="WP_132242216.1">
    <property type="nucleotide sequence ID" value="NZ_SLWV01000002.1"/>
</dbReference>
<dbReference type="EC" id="3.1.3.15" evidence="3 8"/>
<evidence type="ECO:0000256" key="8">
    <source>
        <dbReference type="RuleBase" id="RU366003"/>
    </source>
</evidence>
<keyword evidence="5 8" id="KW-0378">Hydrolase</keyword>
<dbReference type="NCBIfam" id="TIGR01856">
    <property type="entry name" value="hisJ_fam"/>
    <property type="match status" value="1"/>
</dbReference>
<feature type="domain" description="Polymerase/histidinol phosphatase N-terminal" evidence="9">
    <location>
        <begin position="2"/>
        <end position="84"/>
    </location>
</feature>
<evidence type="ECO:0000256" key="6">
    <source>
        <dbReference type="ARBA" id="ARBA00023102"/>
    </source>
</evidence>
<evidence type="ECO:0000256" key="2">
    <source>
        <dbReference type="ARBA" id="ARBA00009152"/>
    </source>
</evidence>
<dbReference type="InterPro" id="IPR016195">
    <property type="entry name" value="Pol/histidinol_Pase-like"/>
</dbReference>
<dbReference type="SUPFAM" id="SSF89550">
    <property type="entry name" value="PHP domain-like"/>
    <property type="match status" value="1"/>
</dbReference>
<dbReference type="EMBL" id="SLWV01000002">
    <property type="protein sequence ID" value="TCO79378.1"/>
    <property type="molecule type" value="Genomic_DNA"/>
</dbReference>
<dbReference type="SMART" id="SM00481">
    <property type="entry name" value="POLIIIAc"/>
    <property type="match status" value="1"/>
</dbReference>
<reference evidence="10 11" key="1">
    <citation type="submission" date="2019-03" db="EMBL/GenBank/DDBJ databases">
        <title>Genomic Encyclopedia of Type Strains, Phase IV (KMG-IV): sequencing the most valuable type-strain genomes for metagenomic binning, comparative biology and taxonomic classification.</title>
        <authorList>
            <person name="Goeker M."/>
        </authorList>
    </citation>
    <scope>NUCLEOTIDE SEQUENCE [LARGE SCALE GENOMIC DNA]</scope>
    <source>
        <strain evidence="10 11">DSM 102940</strain>
    </source>
</reference>
<dbReference type="PANTHER" id="PTHR21039:SF0">
    <property type="entry name" value="HISTIDINOL-PHOSPHATASE"/>
    <property type="match status" value="1"/>
</dbReference>
<keyword evidence="11" id="KW-1185">Reference proteome</keyword>
<protein>
    <recommendedName>
        <fullName evidence="3 8">Histidinol-phosphatase</fullName>
        <shortName evidence="8">HolPase</shortName>
        <ecNumber evidence="3 8">3.1.3.15</ecNumber>
    </recommendedName>
</protein>
<comment type="catalytic activity">
    <reaction evidence="7 8">
        <text>L-histidinol phosphate + H2O = L-histidinol + phosphate</text>
        <dbReference type="Rhea" id="RHEA:14465"/>
        <dbReference type="ChEBI" id="CHEBI:15377"/>
        <dbReference type="ChEBI" id="CHEBI:43474"/>
        <dbReference type="ChEBI" id="CHEBI:57699"/>
        <dbReference type="ChEBI" id="CHEBI:57980"/>
        <dbReference type="EC" id="3.1.3.15"/>
    </reaction>
</comment>
<evidence type="ECO:0000313" key="11">
    <source>
        <dbReference type="Proteomes" id="UP000294919"/>
    </source>
</evidence>
<name>A0A4R2L9E3_9FIRM</name>
<dbReference type="UniPathway" id="UPA00031">
    <property type="reaction ID" value="UER00013"/>
</dbReference>